<dbReference type="Gramene" id="OE9A120497T1">
    <property type="protein sequence ID" value="OE9A120497C1"/>
    <property type="gene ID" value="OE9A120497"/>
</dbReference>
<dbReference type="Proteomes" id="UP000594638">
    <property type="component" value="Unassembled WGS sequence"/>
</dbReference>
<organism evidence="1 2">
    <name type="scientific">Olea europaea subsp. europaea</name>
    <dbReference type="NCBI Taxonomy" id="158383"/>
    <lineage>
        <taxon>Eukaryota</taxon>
        <taxon>Viridiplantae</taxon>
        <taxon>Streptophyta</taxon>
        <taxon>Embryophyta</taxon>
        <taxon>Tracheophyta</taxon>
        <taxon>Spermatophyta</taxon>
        <taxon>Magnoliopsida</taxon>
        <taxon>eudicotyledons</taxon>
        <taxon>Gunneridae</taxon>
        <taxon>Pentapetalae</taxon>
        <taxon>asterids</taxon>
        <taxon>lamiids</taxon>
        <taxon>Lamiales</taxon>
        <taxon>Oleaceae</taxon>
        <taxon>Oleeae</taxon>
        <taxon>Olea</taxon>
    </lineage>
</organism>
<gene>
    <name evidence="1" type="ORF">OLEA9_A120497</name>
</gene>
<evidence type="ECO:0000313" key="1">
    <source>
        <dbReference type="EMBL" id="CAA2990350.1"/>
    </source>
</evidence>
<dbReference type="EMBL" id="CACTIH010004253">
    <property type="protein sequence ID" value="CAA2990350.1"/>
    <property type="molecule type" value="Genomic_DNA"/>
</dbReference>
<dbReference type="OrthoDB" id="925163at2759"/>
<feature type="non-terminal residue" evidence="1">
    <location>
        <position position="102"/>
    </location>
</feature>
<comment type="caution">
    <text evidence="1">The sequence shown here is derived from an EMBL/GenBank/DDBJ whole genome shotgun (WGS) entry which is preliminary data.</text>
</comment>
<accession>A0A8S0SF56</accession>
<evidence type="ECO:0000313" key="2">
    <source>
        <dbReference type="Proteomes" id="UP000594638"/>
    </source>
</evidence>
<keyword evidence="2" id="KW-1185">Reference proteome</keyword>
<name>A0A8S0SF56_OLEEU</name>
<reference evidence="1 2" key="1">
    <citation type="submission" date="2019-12" db="EMBL/GenBank/DDBJ databases">
        <authorList>
            <person name="Alioto T."/>
            <person name="Alioto T."/>
            <person name="Gomez Garrido J."/>
        </authorList>
    </citation>
    <scope>NUCLEOTIDE SEQUENCE [LARGE SCALE GENOMIC DNA]</scope>
</reference>
<dbReference type="AlphaFoldDB" id="A0A8S0SF56"/>
<protein>
    <submittedName>
        <fullName evidence="1">Uncharacterized protein</fullName>
    </submittedName>
</protein>
<proteinExistence type="predicted"/>
<sequence>MECMNVFVTCNAMTFDVLLPSRCKYADLVEIISAEMKVDKRTSRLKIDYDVGDNVAPMNMTNDNSLMFYMELEKNDLCITTYALRVEVVKMSIQNLDEVEQE</sequence>